<evidence type="ECO:0000256" key="1">
    <source>
        <dbReference type="ARBA" id="ARBA00000798"/>
    </source>
</evidence>
<dbReference type="GO" id="GO:0016042">
    <property type="term" value="P:lipid catabolic process"/>
    <property type="evidence" value="ECO:0007669"/>
    <property type="project" value="UniProtKB-KW"/>
</dbReference>
<comment type="catalytic activity">
    <reaction evidence="1">
        <text>a 1,2-diacyl-sn-glycero-3-phosphocholine + H2O = a 1,2-diacyl-sn-glycero-3-phosphate + choline + H(+)</text>
        <dbReference type="Rhea" id="RHEA:14445"/>
        <dbReference type="ChEBI" id="CHEBI:15354"/>
        <dbReference type="ChEBI" id="CHEBI:15377"/>
        <dbReference type="ChEBI" id="CHEBI:15378"/>
        <dbReference type="ChEBI" id="CHEBI:57643"/>
        <dbReference type="ChEBI" id="CHEBI:58608"/>
        <dbReference type="EC" id="3.1.4.4"/>
    </reaction>
</comment>
<keyword evidence="4" id="KW-0378">Hydrolase</keyword>
<evidence type="ECO:0000256" key="3">
    <source>
        <dbReference type="ARBA" id="ARBA00012027"/>
    </source>
</evidence>
<dbReference type="InterPro" id="IPR001736">
    <property type="entry name" value="PLipase_D/transphosphatidylase"/>
</dbReference>
<dbReference type="Gene3D" id="3.30.870.10">
    <property type="entry name" value="Endonuclease Chain A"/>
    <property type="match status" value="1"/>
</dbReference>
<comment type="similarity">
    <text evidence="2">Belongs to the phospholipase D family.</text>
</comment>
<protein>
    <recommendedName>
        <fullName evidence="3">phospholipase D</fullName>
        <ecNumber evidence="3">3.1.4.4</ecNumber>
    </recommendedName>
</protein>
<evidence type="ECO:0000256" key="6">
    <source>
        <dbReference type="ARBA" id="ARBA00023098"/>
    </source>
</evidence>
<evidence type="ECO:0000256" key="4">
    <source>
        <dbReference type="ARBA" id="ARBA00022801"/>
    </source>
</evidence>
<keyword evidence="5" id="KW-0442">Lipid degradation</keyword>
<evidence type="ECO:0000259" key="8">
    <source>
        <dbReference type="PROSITE" id="PS50035"/>
    </source>
</evidence>
<dbReference type="PANTHER" id="PTHR43856">
    <property type="entry name" value="CARDIOLIPIN HYDROLASE"/>
    <property type="match status" value="1"/>
</dbReference>
<keyword evidence="7" id="KW-0732">Signal</keyword>
<evidence type="ECO:0000256" key="7">
    <source>
        <dbReference type="SAM" id="SignalP"/>
    </source>
</evidence>
<feature type="signal peptide" evidence="7">
    <location>
        <begin position="1"/>
        <end position="22"/>
    </location>
</feature>
<dbReference type="SUPFAM" id="SSF56024">
    <property type="entry name" value="Phospholipase D/nuclease"/>
    <property type="match status" value="1"/>
</dbReference>
<dbReference type="GO" id="GO:0016891">
    <property type="term" value="F:RNA endonuclease activity producing 5'-phosphomonoesters, hydrolytic mechanism"/>
    <property type="evidence" value="ECO:0007669"/>
    <property type="project" value="TreeGrafter"/>
</dbReference>
<dbReference type="EMBL" id="CP001654">
    <property type="protein sequence ID" value="ACS84107.1"/>
    <property type="molecule type" value="Genomic_DNA"/>
</dbReference>
<evidence type="ECO:0000313" key="10">
    <source>
        <dbReference type="Proteomes" id="UP000002734"/>
    </source>
</evidence>
<keyword evidence="10" id="KW-1185">Reference proteome</keyword>
<dbReference type="SMART" id="SM00155">
    <property type="entry name" value="PLDc"/>
    <property type="match status" value="1"/>
</dbReference>
<sequence>MSTPRLMSCTWLLALLPLTAGAAPPSVQAGFSPEGSAQTLVLETIRNAKLSIRMMAYNFSAPDVIKALADAQKRGVDVRIVIDEQANLSGASLAAKNLLVNAGVKLRTNNHYKIQHDKVMVVDRRIVQTGSFNYTASAEKHNSENVLVIRSPALAKTYLVHWQSRWAQGSDWHSTY</sequence>
<dbReference type="HOGENOM" id="CLU_080814_3_1_6"/>
<evidence type="ECO:0000313" key="9">
    <source>
        <dbReference type="EMBL" id="ACS84107.1"/>
    </source>
</evidence>
<dbReference type="InterPro" id="IPR051406">
    <property type="entry name" value="PLD_domain"/>
</dbReference>
<dbReference type="RefSeq" id="WP_012763930.1">
    <property type="nucleotide sequence ID" value="NC_012880.1"/>
</dbReference>
<dbReference type="PROSITE" id="PS50035">
    <property type="entry name" value="PLD"/>
    <property type="match status" value="1"/>
</dbReference>
<dbReference type="KEGG" id="dda:Dd703_0290"/>
<accession>C6C7I9</accession>
<dbReference type="PANTHER" id="PTHR43856:SF1">
    <property type="entry name" value="MITOCHONDRIAL CARDIOLIPIN HYDROLASE"/>
    <property type="match status" value="1"/>
</dbReference>
<keyword evidence="9" id="KW-0540">Nuclease</keyword>
<evidence type="ECO:0000256" key="5">
    <source>
        <dbReference type="ARBA" id="ARBA00022963"/>
    </source>
</evidence>
<dbReference type="GO" id="GO:0004630">
    <property type="term" value="F:phospholipase D activity"/>
    <property type="evidence" value="ECO:0007669"/>
    <property type="project" value="UniProtKB-EC"/>
</dbReference>
<feature type="domain" description="PLD phosphodiesterase" evidence="8">
    <location>
        <begin position="111"/>
        <end position="138"/>
    </location>
</feature>
<name>C6C7I9_MUSP7</name>
<dbReference type="GO" id="GO:0006793">
    <property type="term" value="P:phosphorus metabolic process"/>
    <property type="evidence" value="ECO:0007669"/>
    <property type="project" value="UniProtKB-ARBA"/>
</dbReference>
<dbReference type="InterPro" id="IPR025202">
    <property type="entry name" value="PLD-like_dom"/>
</dbReference>
<gene>
    <name evidence="9" type="ordered locus">Dd703_0290</name>
</gene>
<dbReference type="Proteomes" id="UP000002734">
    <property type="component" value="Chromosome"/>
</dbReference>
<proteinExistence type="inferred from homology"/>
<organism evidence="9 10">
    <name type="scientific">Musicola paradisiaca (strain Ech703)</name>
    <name type="common">Dickeya paradisiaca</name>
    <name type="synonym">Dickeya dadantii</name>
    <dbReference type="NCBI Taxonomy" id="579405"/>
    <lineage>
        <taxon>Bacteria</taxon>
        <taxon>Pseudomonadati</taxon>
        <taxon>Pseudomonadota</taxon>
        <taxon>Gammaproteobacteria</taxon>
        <taxon>Enterobacterales</taxon>
        <taxon>Pectobacteriaceae</taxon>
        <taxon>Musicola</taxon>
    </lineage>
</organism>
<evidence type="ECO:0000256" key="2">
    <source>
        <dbReference type="ARBA" id="ARBA00008664"/>
    </source>
</evidence>
<dbReference type="CDD" id="cd09170">
    <property type="entry name" value="PLDc_Nuc"/>
    <property type="match status" value="1"/>
</dbReference>
<dbReference type="Pfam" id="PF13091">
    <property type="entry name" value="PLDc_2"/>
    <property type="match status" value="1"/>
</dbReference>
<keyword evidence="6" id="KW-0443">Lipid metabolism</keyword>
<dbReference type="STRING" id="579405.Dd703_0290"/>
<feature type="chain" id="PRO_5002963157" description="phospholipase D" evidence="7">
    <location>
        <begin position="23"/>
        <end position="176"/>
    </location>
</feature>
<dbReference type="EC" id="3.1.4.4" evidence="3"/>
<dbReference type="AlphaFoldDB" id="C6C7I9"/>
<dbReference type="eggNOG" id="COG1502">
    <property type="taxonomic scope" value="Bacteria"/>
</dbReference>
<reference evidence="9" key="1">
    <citation type="submission" date="2009-06" db="EMBL/GenBank/DDBJ databases">
        <title>Complete sequence of Dickeya dadantii Ech703.</title>
        <authorList>
            <consortium name="US DOE Joint Genome Institute"/>
            <person name="Lucas S."/>
            <person name="Copeland A."/>
            <person name="Lapidus A."/>
            <person name="Glavina del Rio T."/>
            <person name="Dalin E."/>
            <person name="Tice H."/>
            <person name="Bruce D."/>
            <person name="Goodwin L."/>
            <person name="Pitluck S."/>
            <person name="Chertkov O."/>
            <person name="Brettin T."/>
            <person name="Detter J.C."/>
            <person name="Han C."/>
            <person name="Larimer F."/>
            <person name="Land M."/>
            <person name="Hauser L."/>
            <person name="Kyrpides N."/>
            <person name="Mikhailova N."/>
            <person name="Balakrishnan V."/>
            <person name="Glasner J."/>
            <person name="Perna N.T."/>
        </authorList>
    </citation>
    <scope>NUCLEOTIDE SEQUENCE [LARGE SCALE GENOMIC DNA]</scope>
    <source>
        <strain evidence="9">Ech703</strain>
    </source>
</reference>
<keyword evidence="9" id="KW-0255">Endonuclease</keyword>